<protein>
    <submittedName>
        <fullName evidence="1">Uncharacterized protein</fullName>
    </submittedName>
</protein>
<evidence type="ECO:0000313" key="1">
    <source>
        <dbReference type="EMBL" id="QXH33147.1"/>
    </source>
</evidence>
<dbReference type="RefSeq" id="WP_217847543.1">
    <property type="nucleotide sequence ID" value="NZ_CP077073.1"/>
</dbReference>
<evidence type="ECO:0000313" key="2">
    <source>
        <dbReference type="Proteomes" id="UP001047646"/>
    </source>
</evidence>
<accession>A0ABX8M2S8</accession>
<proteinExistence type="predicted"/>
<keyword evidence="2" id="KW-1185">Reference proteome</keyword>
<sequence length="75" mass="7942">MPIITVTTTIITRFDVPEGVTIDLIRHQALPVLGEDDEGTDAVGVLQSTALNMVFMGAADARSMSVEHSITEGAD</sequence>
<dbReference type="EMBL" id="CP077073">
    <property type="protein sequence ID" value="QXH33147.1"/>
    <property type="molecule type" value="Genomic_DNA"/>
</dbReference>
<organism evidence="1 2">
    <name type="scientific">Pseudomonas muyukensis</name>
    <dbReference type="NCBI Taxonomy" id="2842357"/>
    <lineage>
        <taxon>Bacteria</taxon>
        <taxon>Pseudomonadati</taxon>
        <taxon>Pseudomonadota</taxon>
        <taxon>Gammaproteobacteria</taxon>
        <taxon>Pseudomonadales</taxon>
        <taxon>Pseudomonadaceae</taxon>
        <taxon>Pseudomonas</taxon>
    </lineage>
</organism>
<name>A0ABX8M2S8_9PSED</name>
<reference evidence="1" key="1">
    <citation type="journal article" date="2021" name="Microorganisms">
        <title>The Ever-Expanding Pseudomonas Genus: Description of 43 New Species and Partition of the Pseudomonas putida Group.</title>
        <authorList>
            <person name="Girard L."/>
            <person name="Lood C."/>
            <person name="Hofte M."/>
            <person name="Vandamme P."/>
            <person name="Rokni-Zadeh H."/>
            <person name="van Noort V."/>
            <person name="Lavigne R."/>
            <person name="De Mot R."/>
        </authorList>
    </citation>
    <scope>NUCLEOTIDE SEQUENCE</scope>
    <source>
        <strain evidence="1">COW39</strain>
    </source>
</reference>
<gene>
    <name evidence="1" type="ORF">KSS95_13210</name>
</gene>
<dbReference type="Proteomes" id="UP001047646">
    <property type="component" value="Chromosome"/>
</dbReference>